<keyword evidence="2" id="KW-0804">Transcription</keyword>
<evidence type="ECO:0000259" key="4">
    <source>
        <dbReference type="PROSITE" id="PS51843"/>
    </source>
</evidence>
<dbReference type="Proteomes" id="UP001432322">
    <property type="component" value="Unassembled WGS sequence"/>
</dbReference>
<evidence type="ECO:0000313" key="6">
    <source>
        <dbReference type="Proteomes" id="UP001432322"/>
    </source>
</evidence>
<gene>
    <name evidence="5" type="ORF">PFISCL1PPCAC_13083</name>
</gene>
<dbReference type="AlphaFoldDB" id="A0AAV5VTB3"/>
<dbReference type="SUPFAM" id="SSF48508">
    <property type="entry name" value="Nuclear receptor ligand-binding domain"/>
    <property type="match status" value="1"/>
</dbReference>
<dbReference type="PANTHER" id="PTHR46011">
    <property type="entry name" value="NUCLEAR HORMONE RECEPTOR FAMILY MEMBER NHR-86-RELATED"/>
    <property type="match status" value="1"/>
</dbReference>
<name>A0AAV5VTB3_9BILA</name>
<evidence type="ECO:0000256" key="1">
    <source>
        <dbReference type="ARBA" id="ARBA00023015"/>
    </source>
</evidence>
<keyword evidence="1" id="KW-0805">Transcription regulation</keyword>
<organism evidence="5 6">
    <name type="scientific">Pristionchus fissidentatus</name>
    <dbReference type="NCBI Taxonomy" id="1538716"/>
    <lineage>
        <taxon>Eukaryota</taxon>
        <taxon>Metazoa</taxon>
        <taxon>Ecdysozoa</taxon>
        <taxon>Nematoda</taxon>
        <taxon>Chromadorea</taxon>
        <taxon>Rhabditida</taxon>
        <taxon>Rhabditina</taxon>
        <taxon>Diplogasteromorpha</taxon>
        <taxon>Diplogasteroidea</taxon>
        <taxon>Neodiplogasteridae</taxon>
        <taxon>Pristionchus</taxon>
    </lineage>
</organism>
<keyword evidence="6" id="KW-1185">Reference proteome</keyword>
<dbReference type="PROSITE" id="PS51843">
    <property type="entry name" value="NR_LBD"/>
    <property type="match status" value="1"/>
</dbReference>
<evidence type="ECO:0000256" key="3">
    <source>
        <dbReference type="ARBA" id="ARBA00023170"/>
    </source>
</evidence>
<evidence type="ECO:0000313" key="5">
    <source>
        <dbReference type="EMBL" id="GMT21786.1"/>
    </source>
</evidence>
<dbReference type="InterPro" id="IPR035500">
    <property type="entry name" value="NHR-like_dom_sf"/>
</dbReference>
<evidence type="ECO:0000256" key="2">
    <source>
        <dbReference type="ARBA" id="ARBA00023163"/>
    </source>
</evidence>
<protein>
    <recommendedName>
        <fullName evidence="4">NR LBD domain-containing protein</fullName>
    </recommendedName>
</protein>
<sequence>CCRLLCSMRRCCEINGRSDPPLPIDATNEADYELVPATFGLLSVCTRAVVSGIFNFAESMFPEFVRFSRQEKWALAVRFHNRFIGLDGCYRAEKIFPDDMGKCMITYTSYVSADAADGFFDDCCGGKVNIEEAKKVMKSFISRLVPPIRHAMRRMDIDSVEFHALIVLTFWFADCMQMREGIAQVGEKYRQAVLSELQAHYRHELKQVDYASRIGELFMLIFLFDCNTDLKESSEIYRLLGVFEDNDFVYRL</sequence>
<feature type="domain" description="NR LBD" evidence="4">
    <location>
        <begin position="3"/>
        <end position="252"/>
    </location>
</feature>
<comment type="caution">
    <text evidence="5">The sequence shown here is derived from an EMBL/GenBank/DDBJ whole genome shotgun (WGS) entry which is preliminary data.</text>
</comment>
<accession>A0AAV5VTB3</accession>
<proteinExistence type="predicted"/>
<feature type="non-terminal residue" evidence="5">
    <location>
        <position position="252"/>
    </location>
</feature>
<dbReference type="GO" id="GO:0005634">
    <property type="term" value="C:nucleus"/>
    <property type="evidence" value="ECO:0007669"/>
    <property type="project" value="TreeGrafter"/>
</dbReference>
<dbReference type="Pfam" id="PF00104">
    <property type="entry name" value="Hormone_recep"/>
    <property type="match status" value="1"/>
</dbReference>
<feature type="non-terminal residue" evidence="5">
    <location>
        <position position="1"/>
    </location>
</feature>
<dbReference type="GO" id="GO:0003700">
    <property type="term" value="F:DNA-binding transcription factor activity"/>
    <property type="evidence" value="ECO:0007669"/>
    <property type="project" value="TreeGrafter"/>
</dbReference>
<dbReference type="InterPro" id="IPR000536">
    <property type="entry name" value="Nucl_hrmn_rcpt_lig-bd"/>
</dbReference>
<keyword evidence="3" id="KW-0675">Receptor</keyword>
<dbReference type="EMBL" id="BTSY01000004">
    <property type="protein sequence ID" value="GMT21786.1"/>
    <property type="molecule type" value="Genomic_DNA"/>
</dbReference>
<dbReference type="SMART" id="SM00430">
    <property type="entry name" value="HOLI"/>
    <property type="match status" value="1"/>
</dbReference>
<reference evidence="5" key="1">
    <citation type="submission" date="2023-10" db="EMBL/GenBank/DDBJ databases">
        <title>Genome assembly of Pristionchus species.</title>
        <authorList>
            <person name="Yoshida K."/>
            <person name="Sommer R.J."/>
        </authorList>
    </citation>
    <scope>NUCLEOTIDE SEQUENCE</scope>
    <source>
        <strain evidence="5">RS5133</strain>
    </source>
</reference>
<dbReference type="PANTHER" id="PTHR46011:SF6">
    <property type="entry name" value="HIGH ZINC ACTIVATED NUCLEAR RECEPTOR PROTEIN"/>
    <property type="match status" value="1"/>
</dbReference>
<dbReference type="Gene3D" id="1.10.565.10">
    <property type="entry name" value="Retinoid X Receptor"/>
    <property type="match status" value="1"/>
</dbReference>